<reference evidence="4" key="1">
    <citation type="submission" date="2016-10" db="EMBL/GenBank/DDBJ databases">
        <title>Frankia sp. NRRL B-16386 Genome sequencing.</title>
        <authorList>
            <person name="Ghodhbane-Gtari F."/>
            <person name="Swanson E."/>
            <person name="Gueddou A."/>
            <person name="Hezbri K."/>
            <person name="Ktari K."/>
            <person name="Nouioui I."/>
            <person name="Morris K."/>
            <person name="Simpson S."/>
            <person name="Abebe-Akele F."/>
            <person name="Thomas K."/>
            <person name="Gtari M."/>
            <person name="Tisa L.S."/>
        </authorList>
    </citation>
    <scope>NUCLEOTIDE SEQUENCE [LARGE SCALE GENOMIC DNA]</scope>
    <source>
        <strain evidence="4">NRRL B-16386</strain>
    </source>
</reference>
<evidence type="ECO:0000313" key="3">
    <source>
        <dbReference type="EMBL" id="ONH33711.1"/>
    </source>
</evidence>
<keyword evidence="4" id="KW-1185">Reference proteome</keyword>
<accession>A0A1V2IMS3</accession>
<organism evidence="3 4">
    <name type="scientific">Pseudofrankia asymbiotica</name>
    <dbReference type="NCBI Taxonomy" id="1834516"/>
    <lineage>
        <taxon>Bacteria</taxon>
        <taxon>Bacillati</taxon>
        <taxon>Actinomycetota</taxon>
        <taxon>Actinomycetes</taxon>
        <taxon>Frankiales</taxon>
        <taxon>Frankiaceae</taxon>
        <taxon>Pseudofrankia</taxon>
    </lineage>
</organism>
<evidence type="ECO:0000313" key="4">
    <source>
        <dbReference type="Proteomes" id="UP000188929"/>
    </source>
</evidence>
<dbReference type="STRING" id="1834516.BL253_01020"/>
<proteinExistence type="predicted"/>
<comment type="caution">
    <text evidence="3">The sequence shown here is derived from an EMBL/GenBank/DDBJ whole genome shotgun (WGS) entry which is preliminary data.</text>
</comment>
<feature type="domain" description="ABM" evidence="2">
    <location>
        <begin position="19"/>
        <end position="73"/>
    </location>
</feature>
<evidence type="ECO:0000256" key="1">
    <source>
        <dbReference type="SAM" id="MobiDB-lite"/>
    </source>
</evidence>
<feature type="region of interest" description="Disordered" evidence="1">
    <location>
        <begin position="98"/>
        <end position="120"/>
    </location>
</feature>
<gene>
    <name evidence="3" type="ORF">BL253_01020</name>
</gene>
<protein>
    <recommendedName>
        <fullName evidence="2">ABM domain-containing protein</fullName>
    </recommendedName>
</protein>
<feature type="compositionally biased region" description="Basic and acidic residues" evidence="1">
    <location>
        <begin position="101"/>
        <end position="111"/>
    </location>
</feature>
<dbReference type="Gene3D" id="3.30.70.100">
    <property type="match status" value="1"/>
</dbReference>
<dbReference type="SUPFAM" id="SSF54909">
    <property type="entry name" value="Dimeric alpha+beta barrel"/>
    <property type="match status" value="1"/>
</dbReference>
<evidence type="ECO:0000259" key="2">
    <source>
        <dbReference type="Pfam" id="PF03992"/>
    </source>
</evidence>
<dbReference type="AlphaFoldDB" id="A0A1V2IMS3"/>
<sequence length="120" mass="13343">MASRFEITSRRHTVSMLRHALRVRRALLTTPGALGVSLVARPIRGEYWTLSGWTDRPALDGFVRSAEHRAAMRELGPTMAHSTFVFWTHDAAAQPPTWTEARARVDAERSGPKPAPEPTA</sequence>
<dbReference type="InterPro" id="IPR007138">
    <property type="entry name" value="ABM_dom"/>
</dbReference>
<dbReference type="EMBL" id="MOMC01000003">
    <property type="protein sequence ID" value="ONH33711.1"/>
    <property type="molecule type" value="Genomic_DNA"/>
</dbReference>
<name>A0A1V2IMS3_9ACTN</name>
<dbReference type="Proteomes" id="UP000188929">
    <property type="component" value="Unassembled WGS sequence"/>
</dbReference>
<dbReference type="Pfam" id="PF03992">
    <property type="entry name" value="ABM"/>
    <property type="match status" value="1"/>
</dbReference>
<dbReference type="InterPro" id="IPR011008">
    <property type="entry name" value="Dimeric_a/b-barrel"/>
</dbReference>